<dbReference type="CDD" id="cd03255">
    <property type="entry name" value="ABC_MJ0796_LolCDE_FtsE"/>
    <property type="match status" value="1"/>
</dbReference>
<dbReference type="KEGG" id="pacs:FAZ98_07060"/>
<dbReference type="InterPro" id="IPR015854">
    <property type="entry name" value="ABC_transpr_LolD-like"/>
</dbReference>
<dbReference type="GO" id="GO:0022857">
    <property type="term" value="F:transmembrane transporter activity"/>
    <property type="evidence" value="ECO:0007669"/>
    <property type="project" value="TreeGrafter"/>
</dbReference>
<evidence type="ECO:0000313" key="11">
    <source>
        <dbReference type="EMBL" id="QGZ61515.1"/>
    </source>
</evidence>
<dbReference type="PROSITE" id="PS50893">
    <property type="entry name" value="ABC_TRANSPORTER_2"/>
    <property type="match status" value="1"/>
</dbReference>
<organism evidence="11 12">
    <name type="scientific">Paraburkholderia acidisoli</name>
    <dbReference type="NCBI Taxonomy" id="2571748"/>
    <lineage>
        <taxon>Bacteria</taxon>
        <taxon>Pseudomonadati</taxon>
        <taxon>Pseudomonadota</taxon>
        <taxon>Betaproteobacteria</taxon>
        <taxon>Burkholderiales</taxon>
        <taxon>Burkholderiaceae</taxon>
        <taxon>Paraburkholderia</taxon>
    </lineage>
</organism>
<dbReference type="PANTHER" id="PTHR24220">
    <property type="entry name" value="IMPORT ATP-BINDING PROTEIN"/>
    <property type="match status" value="1"/>
</dbReference>
<dbReference type="Proteomes" id="UP000433577">
    <property type="component" value="Chromosome 1"/>
</dbReference>
<evidence type="ECO:0000256" key="5">
    <source>
        <dbReference type="ARBA" id="ARBA00022840"/>
    </source>
</evidence>
<dbReference type="Gene3D" id="3.40.50.300">
    <property type="entry name" value="P-loop containing nucleotide triphosphate hydrolases"/>
    <property type="match status" value="1"/>
</dbReference>
<keyword evidence="6" id="KW-1133">Transmembrane helix</keyword>
<dbReference type="SMART" id="SM00382">
    <property type="entry name" value="AAA"/>
    <property type="match status" value="1"/>
</dbReference>
<dbReference type="GO" id="GO:0098796">
    <property type="term" value="C:membrane protein complex"/>
    <property type="evidence" value="ECO:0007669"/>
    <property type="project" value="UniProtKB-ARBA"/>
</dbReference>
<dbReference type="InterPro" id="IPR017871">
    <property type="entry name" value="ABC_transporter-like_CS"/>
</dbReference>
<dbReference type="InterPro" id="IPR003593">
    <property type="entry name" value="AAA+_ATPase"/>
</dbReference>
<evidence type="ECO:0000256" key="3">
    <source>
        <dbReference type="ARBA" id="ARBA00022519"/>
    </source>
</evidence>
<protein>
    <submittedName>
        <fullName evidence="11">ATP-binding cassette domain-containing protein</fullName>
    </submittedName>
</protein>
<evidence type="ECO:0000256" key="2">
    <source>
        <dbReference type="ARBA" id="ARBA00022475"/>
    </source>
</evidence>
<dbReference type="GO" id="GO:0005886">
    <property type="term" value="C:plasma membrane"/>
    <property type="evidence" value="ECO:0007669"/>
    <property type="project" value="TreeGrafter"/>
</dbReference>
<keyword evidence="6" id="KW-0812">Transmembrane</keyword>
<reference evidence="11 12" key="1">
    <citation type="submission" date="2019-12" db="EMBL/GenBank/DDBJ databases">
        <title>Paraburkholderia acidiphila 7Q-K02 sp. nov and Paraburkholderia acidisoli DHF22 sp. nov., two strains isolated from forest soil.</title>
        <authorList>
            <person name="Gao Z."/>
            <person name="Qiu L."/>
        </authorList>
    </citation>
    <scope>NUCLEOTIDE SEQUENCE [LARGE SCALE GENOMIC DNA]</scope>
    <source>
        <strain evidence="11 12">DHF22</strain>
    </source>
</reference>
<evidence type="ECO:0000256" key="9">
    <source>
        <dbReference type="SAM" id="MobiDB-lite"/>
    </source>
</evidence>
<comment type="similarity">
    <text evidence="8">Belongs to the ABC transporter superfamily. Macrolide exporter (TC 3.A.1.122) family.</text>
</comment>
<dbReference type="OrthoDB" id="4814201at2"/>
<dbReference type="GO" id="GO:0016887">
    <property type="term" value="F:ATP hydrolysis activity"/>
    <property type="evidence" value="ECO:0007669"/>
    <property type="project" value="InterPro"/>
</dbReference>
<dbReference type="EMBL" id="CP046913">
    <property type="protein sequence ID" value="QGZ61515.1"/>
    <property type="molecule type" value="Genomic_DNA"/>
</dbReference>
<dbReference type="Pfam" id="PF00005">
    <property type="entry name" value="ABC_tran"/>
    <property type="match status" value="1"/>
</dbReference>
<evidence type="ECO:0000256" key="4">
    <source>
        <dbReference type="ARBA" id="ARBA00022741"/>
    </source>
</evidence>
<dbReference type="RefSeq" id="WP_158950109.1">
    <property type="nucleotide sequence ID" value="NZ_CP046913.1"/>
</dbReference>
<keyword evidence="7" id="KW-0046">Antibiotic resistance</keyword>
<evidence type="ECO:0000259" key="10">
    <source>
        <dbReference type="PROSITE" id="PS50893"/>
    </source>
</evidence>
<dbReference type="FunFam" id="3.40.50.300:FF:000032">
    <property type="entry name" value="Export ABC transporter ATP-binding protein"/>
    <property type="match status" value="1"/>
</dbReference>
<dbReference type="PANTHER" id="PTHR24220:SF659">
    <property type="entry name" value="TRANSPORTER, PUTATIVE-RELATED"/>
    <property type="match status" value="1"/>
</dbReference>
<evidence type="ECO:0000256" key="1">
    <source>
        <dbReference type="ARBA" id="ARBA00022448"/>
    </source>
</evidence>
<keyword evidence="2" id="KW-1003">Cell membrane</keyword>
<feature type="domain" description="ABC transporter" evidence="10">
    <location>
        <begin position="7"/>
        <end position="247"/>
    </location>
</feature>
<keyword evidence="6" id="KW-0472">Membrane</keyword>
<keyword evidence="5 11" id="KW-0067">ATP-binding</keyword>
<name>A0A7Z2GGR4_9BURK</name>
<proteinExistence type="inferred from homology"/>
<accession>A0A7Z2GGR4</accession>
<dbReference type="InterPro" id="IPR027417">
    <property type="entry name" value="P-loop_NTPase"/>
</dbReference>
<keyword evidence="3" id="KW-0997">Cell inner membrane</keyword>
<evidence type="ECO:0000256" key="7">
    <source>
        <dbReference type="ARBA" id="ARBA00023251"/>
    </source>
</evidence>
<sequence length="249" mass="25961">MNSDPVIEVRGLSKRVTDATGELTILDGIDLTVEAGSSVAIVGASGSGKSTLLGLLAGLDSASAGSVRLLGNELTGMAEDQRAALRNGSVGFVFQSFQLMPHLNALENVALPLELQGGIATREAFARSRALLERVGLAERTSHYPKLLSGGEQQRVALARAFVTRPAVLFADEPTGSLDAATGHAVIDLMFELNRANGATLVLVTHDIDLAQRCDAIVTIEAGRRVPNAPHSVHGAASSYDASKVEAGR</sequence>
<dbReference type="SUPFAM" id="SSF52540">
    <property type="entry name" value="P-loop containing nucleoside triphosphate hydrolases"/>
    <property type="match status" value="1"/>
</dbReference>
<evidence type="ECO:0000256" key="6">
    <source>
        <dbReference type="ARBA" id="ARBA00022989"/>
    </source>
</evidence>
<keyword evidence="4" id="KW-0547">Nucleotide-binding</keyword>
<dbReference type="InterPro" id="IPR017911">
    <property type="entry name" value="MacB-like_ATP-bd"/>
</dbReference>
<dbReference type="GO" id="GO:0046677">
    <property type="term" value="P:response to antibiotic"/>
    <property type="evidence" value="ECO:0007669"/>
    <property type="project" value="UniProtKB-KW"/>
</dbReference>
<dbReference type="GO" id="GO:0005524">
    <property type="term" value="F:ATP binding"/>
    <property type="evidence" value="ECO:0007669"/>
    <property type="project" value="UniProtKB-KW"/>
</dbReference>
<evidence type="ECO:0000256" key="8">
    <source>
        <dbReference type="ARBA" id="ARBA00038388"/>
    </source>
</evidence>
<keyword evidence="12" id="KW-1185">Reference proteome</keyword>
<dbReference type="InterPro" id="IPR003439">
    <property type="entry name" value="ABC_transporter-like_ATP-bd"/>
</dbReference>
<dbReference type="AlphaFoldDB" id="A0A7Z2GGR4"/>
<gene>
    <name evidence="11" type="ORF">FAZ98_07060</name>
</gene>
<dbReference type="PROSITE" id="PS00211">
    <property type="entry name" value="ABC_TRANSPORTER_1"/>
    <property type="match status" value="1"/>
</dbReference>
<keyword evidence="1" id="KW-0813">Transport</keyword>
<evidence type="ECO:0000313" key="12">
    <source>
        <dbReference type="Proteomes" id="UP000433577"/>
    </source>
</evidence>
<feature type="region of interest" description="Disordered" evidence="9">
    <location>
        <begin position="228"/>
        <end position="249"/>
    </location>
</feature>